<dbReference type="Pfam" id="PF00005">
    <property type="entry name" value="ABC_tran"/>
    <property type="match status" value="1"/>
</dbReference>
<dbReference type="RefSeq" id="WP_161886712.1">
    <property type="nucleotide sequence ID" value="NZ_CP017146.1"/>
</dbReference>
<evidence type="ECO:0000313" key="7">
    <source>
        <dbReference type="Proteomes" id="UP000464507"/>
    </source>
</evidence>
<evidence type="ECO:0000259" key="5">
    <source>
        <dbReference type="PROSITE" id="PS50893"/>
    </source>
</evidence>
<evidence type="ECO:0000256" key="2">
    <source>
        <dbReference type="ARBA" id="ARBA00022448"/>
    </source>
</evidence>
<dbReference type="AlphaFoldDB" id="A0A7L5AKK7"/>
<comment type="similarity">
    <text evidence="1">Belongs to the ABC transporter superfamily.</text>
</comment>
<dbReference type="Gene3D" id="3.40.50.300">
    <property type="entry name" value="P-loop containing nucleotide triphosphate hydrolases"/>
    <property type="match status" value="1"/>
</dbReference>
<dbReference type="EMBL" id="CP017146">
    <property type="protein sequence ID" value="QHO70325.1"/>
    <property type="molecule type" value="Genomic_DNA"/>
</dbReference>
<keyword evidence="4 6" id="KW-0067">ATP-binding</keyword>
<protein>
    <submittedName>
        <fullName evidence="6">Multidrug ABC transporter ATP-binding protein</fullName>
    </submittedName>
</protein>
<evidence type="ECO:0000256" key="1">
    <source>
        <dbReference type="ARBA" id="ARBA00005417"/>
    </source>
</evidence>
<sequence>MIEVSNLTKRFADVTAVNDISFTVQPGKVTGFLGPNGAGKTTTMRAIAGLDRPSAGTATVNGKRLADHRAPLHEIGLLLNAGHVHPGRSAKNHLLALAATHGIGRTRVREVIELTGLESVANKRAGTFSLGMGQRLGIAGALLGDPATLVMDEPINGLDPDGVLWVRQLLRELAAGGRTVFLSSHLMSEMAMSADHLIVIGRGQLIADSPIAEVLAGEDKSRVLVRTNDAARLTAALAAPSVTVTTVAHDELEIIGIDAGTIARVAADAGVLLHELSTHTASLEDAYMSLTRSSVEFTSGAAVR</sequence>
<organism evidence="6 7">
    <name type="scientific">Marisediminicola antarctica</name>
    <dbReference type="NCBI Taxonomy" id="674079"/>
    <lineage>
        <taxon>Bacteria</taxon>
        <taxon>Bacillati</taxon>
        <taxon>Actinomycetota</taxon>
        <taxon>Actinomycetes</taxon>
        <taxon>Micrococcales</taxon>
        <taxon>Microbacteriaceae</taxon>
        <taxon>Marisediminicola</taxon>
    </lineage>
</organism>
<gene>
    <name evidence="6" type="ORF">BHD05_12385</name>
</gene>
<dbReference type="GO" id="GO:0005524">
    <property type="term" value="F:ATP binding"/>
    <property type="evidence" value="ECO:0007669"/>
    <property type="project" value="UniProtKB-KW"/>
</dbReference>
<evidence type="ECO:0000256" key="4">
    <source>
        <dbReference type="ARBA" id="ARBA00022840"/>
    </source>
</evidence>
<feature type="domain" description="ABC transporter" evidence="5">
    <location>
        <begin position="2"/>
        <end position="227"/>
    </location>
</feature>
<name>A0A7L5AKK7_9MICO</name>
<dbReference type="OrthoDB" id="9804819at2"/>
<dbReference type="InterPro" id="IPR003439">
    <property type="entry name" value="ABC_transporter-like_ATP-bd"/>
</dbReference>
<keyword evidence="7" id="KW-1185">Reference proteome</keyword>
<dbReference type="Proteomes" id="UP000464507">
    <property type="component" value="Chromosome"/>
</dbReference>
<reference evidence="6 7" key="1">
    <citation type="submission" date="2016-09" db="EMBL/GenBank/DDBJ databases">
        <title>Complete genome sequence of microbes from the polar regions.</title>
        <authorList>
            <person name="Liao L."/>
            <person name="Chen B."/>
        </authorList>
    </citation>
    <scope>NUCLEOTIDE SEQUENCE [LARGE SCALE GENOMIC DNA]</scope>
    <source>
        <strain evidence="6 7">ZS314</strain>
    </source>
</reference>
<evidence type="ECO:0000256" key="3">
    <source>
        <dbReference type="ARBA" id="ARBA00022741"/>
    </source>
</evidence>
<dbReference type="InterPro" id="IPR003593">
    <property type="entry name" value="AAA+_ATPase"/>
</dbReference>
<accession>A0A7L5AKK7</accession>
<dbReference type="KEGG" id="mant:BHD05_12385"/>
<proteinExistence type="inferred from homology"/>
<dbReference type="InterPro" id="IPR027417">
    <property type="entry name" value="P-loop_NTPase"/>
</dbReference>
<dbReference type="PANTHER" id="PTHR43335">
    <property type="entry name" value="ABC TRANSPORTER, ATP-BINDING PROTEIN"/>
    <property type="match status" value="1"/>
</dbReference>
<evidence type="ECO:0000313" key="6">
    <source>
        <dbReference type="EMBL" id="QHO70325.1"/>
    </source>
</evidence>
<dbReference type="SUPFAM" id="SSF52540">
    <property type="entry name" value="P-loop containing nucleoside triphosphate hydrolases"/>
    <property type="match status" value="1"/>
</dbReference>
<dbReference type="GO" id="GO:0016887">
    <property type="term" value="F:ATP hydrolysis activity"/>
    <property type="evidence" value="ECO:0007669"/>
    <property type="project" value="InterPro"/>
</dbReference>
<dbReference type="SMART" id="SM00382">
    <property type="entry name" value="AAA"/>
    <property type="match status" value="1"/>
</dbReference>
<dbReference type="PANTHER" id="PTHR43335:SF4">
    <property type="entry name" value="ABC TRANSPORTER, ATP-BINDING PROTEIN"/>
    <property type="match status" value="1"/>
</dbReference>
<keyword evidence="2" id="KW-0813">Transport</keyword>
<dbReference type="PROSITE" id="PS50893">
    <property type="entry name" value="ABC_TRANSPORTER_2"/>
    <property type="match status" value="1"/>
</dbReference>
<keyword evidence="3" id="KW-0547">Nucleotide-binding</keyword>